<dbReference type="OrthoDB" id="416441at2759"/>
<dbReference type="InterPro" id="IPR013736">
    <property type="entry name" value="Xaa-Pro_dipept_C"/>
</dbReference>
<dbReference type="Pfam" id="PF08530">
    <property type="entry name" value="PepX_C"/>
    <property type="match status" value="1"/>
</dbReference>
<reference evidence="3" key="1">
    <citation type="journal article" date="2021" name="Nat. Commun.">
        <title>Genetic determinants of endophytism in the Arabidopsis root mycobiome.</title>
        <authorList>
            <person name="Mesny F."/>
            <person name="Miyauchi S."/>
            <person name="Thiergart T."/>
            <person name="Pickel B."/>
            <person name="Atanasova L."/>
            <person name="Karlsson M."/>
            <person name="Huettel B."/>
            <person name="Barry K.W."/>
            <person name="Haridas S."/>
            <person name="Chen C."/>
            <person name="Bauer D."/>
            <person name="Andreopoulos W."/>
            <person name="Pangilinan J."/>
            <person name="LaButti K."/>
            <person name="Riley R."/>
            <person name="Lipzen A."/>
            <person name="Clum A."/>
            <person name="Drula E."/>
            <person name="Henrissat B."/>
            <person name="Kohler A."/>
            <person name="Grigoriev I.V."/>
            <person name="Martin F.M."/>
            <person name="Hacquard S."/>
        </authorList>
    </citation>
    <scope>NUCLEOTIDE SEQUENCE</scope>
    <source>
        <strain evidence="3">FSSC 5 MPI-SDFR-AT-0091</strain>
    </source>
</reference>
<organism evidence="3 4">
    <name type="scientific">Fusarium solani</name>
    <name type="common">Filamentous fungus</name>
    <dbReference type="NCBI Taxonomy" id="169388"/>
    <lineage>
        <taxon>Eukaryota</taxon>
        <taxon>Fungi</taxon>
        <taxon>Dikarya</taxon>
        <taxon>Ascomycota</taxon>
        <taxon>Pezizomycotina</taxon>
        <taxon>Sordariomycetes</taxon>
        <taxon>Hypocreomycetidae</taxon>
        <taxon>Hypocreales</taxon>
        <taxon>Nectriaceae</taxon>
        <taxon>Fusarium</taxon>
        <taxon>Fusarium solani species complex</taxon>
    </lineage>
</organism>
<dbReference type="NCBIfam" id="TIGR00976">
    <property type="entry name" value="CocE_NonD"/>
    <property type="match status" value="1"/>
</dbReference>
<evidence type="ECO:0000313" key="3">
    <source>
        <dbReference type="EMBL" id="KAH7230334.1"/>
    </source>
</evidence>
<dbReference type="PANTHER" id="PTHR43056:SF10">
    <property type="entry name" value="COCE_NOND FAMILY, PUTATIVE (AFU_ORTHOLOGUE AFUA_7G00600)-RELATED"/>
    <property type="match status" value="1"/>
</dbReference>
<dbReference type="InterPro" id="IPR005674">
    <property type="entry name" value="CocE/Ser_esterase"/>
</dbReference>
<dbReference type="Gene3D" id="1.10.3020.20">
    <property type="match status" value="1"/>
</dbReference>
<dbReference type="Gene3D" id="2.60.120.260">
    <property type="entry name" value="Galactose-binding domain-like"/>
    <property type="match status" value="1"/>
</dbReference>
<feature type="domain" description="Xaa-Pro dipeptidyl-peptidase C-terminal" evidence="2">
    <location>
        <begin position="323"/>
        <end position="544"/>
    </location>
</feature>
<dbReference type="EMBL" id="JAGTJS010000038">
    <property type="protein sequence ID" value="KAH7230334.1"/>
    <property type="molecule type" value="Genomic_DNA"/>
</dbReference>
<dbReference type="SUPFAM" id="SSF53474">
    <property type="entry name" value="alpha/beta-Hydrolases"/>
    <property type="match status" value="1"/>
</dbReference>
<evidence type="ECO:0000256" key="1">
    <source>
        <dbReference type="ARBA" id="ARBA00022801"/>
    </source>
</evidence>
<dbReference type="PANTHER" id="PTHR43056">
    <property type="entry name" value="PEPTIDASE S9 PROLYL OLIGOPEPTIDASE"/>
    <property type="match status" value="1"/>
</dbReference>
<gene>
    <name evidence="3" type="ORF">B0J15DRAFT_575637</name>
</gene>
<dbReference type="InterPro" id="IPR000383">
    <property type="entry name" value="Xaa-Pro-like_dom"/>
</dbReference>
<accession>A0A9P9G2Q2</accession>
<evidence type="ECO:0000259" key="2">
    <source>
        <dbReference type="SMART" id="SM00939"/>
    </source>
</evidence>
<dbReference type="Pfam" id="PF02129">
    <property type="entry name" value="Peptidase_S15"/>
    <property type="match status" value="1"/>
</dbReference>
<dbReference type="InterPro" id="IPR050585">
    <property type="entry name" value="Xaa-Pro_dipeptidyl-ppase/CocE"/>
</dbReference>
<dbReference type="InterPro" id="IPR008979">
    <property type="entry name" value="Galactose-bd-like_sf"/>
</dbReference>
<name>A0A9P9G2Q2_FUSSL</name>
<sequence length="575" mass="64049">MTPSLPLPRRETVQSVVDSSYIKIKNAYVPMRDGAELCVDIFLPLSEIKAPCLLSMGPYGKDIHAAEWGLPKTDLDAKMNRKIVPLGPDACMEHADPIIWTKEFGYALMRADTRGIGGSPGRLDPWGLERSQEIGADAEGQDLYDLIEWAGVQDWCTGRVAMSGISYLGMVCWTAAMQKPPHLTAILPWEAATHLYDFARQGGIENSNFTRHWYTNAVLDYQHGVAEGVPEEVLIQHRVDWPKSVQEAEFRGQDTWSALEASRKLADIQVPLYSAGNWMDTELHLPGNVVGFQRASSKEKWLEMHSGNHLGPYYDPSNIQRQRQFLDYFMFDKRDNGLLDRPKVDLVIRKGSALFRRGEAEFPPADTRLAILHFLEDGALSNTSASTTPNTRLAEYPGLTGHVVFTSKPLAHDFELLGTGHLNLTISAEAADMDIFVVFYDIGPDGERVIFTGNHDEPTDAVTRAYFRLSHRGPSDSKSVEAGSLLAHASKQSVEPNHAYSIQFPMQPCSYIWESGHRIGIEVAARDSDSLLGAMRHEKGDRLDEGRFNGANRILAPSNVVLPNVERSPDLLRPE</sequence>
<dbReference type="GO" id="GO:0008239">
    <property type="term" value="F:dipeptidyl-peptidase activity"/>
    <property type="evidence" value="ECO:0007669"/>
    <property type="project" value="InterPro"/>
</dbReference>
<comment type="caution">
    <text evidence="3">The sequence shown here is derived from an EMBL/GenBank/DDBJ whole genome shotgun (WGS) entry which is preliminary data.</text>
</comment>
<dbReference type="SUPFAM" id="SSF49785">
    <property type="entry name" value="Galactose-binding domain-like"/>
    <property type="match status" value="1"/>
</dbReference>
<keyword evidence="1 3" id="KW-0378">Hydrolase</keyword>
<proteinExistence type="predicted"/>
<protein>
    <submittedName>
        <fullName evidence="3">Alpha/Beta hydrolase protein</fullName>
    </submittedName>
</protein>
<dbReference type="AlphaFoldDB" id="A0A9P9G2Q2"/>
<keyword evidence="4" id="KW-1185">Reference proteome</keyword>
<dbReference type="InterPro" id="IPR029058">
    <property type="entry name" value="AB_hydrolase_fold"/>
</dbReference>
<dbReference type="SMART" id="SM00939">
    <property type="entry name" value="PepX_C"/>
    <property type="match status" value="1"/>
</dbReference>
<dbReference type="Proteomes" id="UP000736672">
    <property type="component" value="Unassembled WGS sequence"/>
</dbReference>
<evidence type="ECO:0000313" key="4">
    <source>
        <dbReference type="Proteomes" id="UP000736672"/>
    </source>
</evidence>
<dbReference type="Gene3D" id="3.40.50.1820">
    <property type="entry name" value="alpha/beta hydrolase"/>
    <property type="match status" value="1"/>
</dbReference>